<evidence type="ECO:0000256" key="5">
    <source>
        <dbReference type="ARBA" id="ARBA00022676"/>
    </source>
</evidence>
<gene>
    <name evidence="11" type="primary">malQ</name>
    <name evidence="11" type="ORF">C3942_15270</name>
</gene>
<comment type="similarity">
    <text evidence="2 10">Belongs to the disproportionating enzyme family.</text>
</comment>
<dbReference type="Proteomes" id="UP000238220">
    <property type="component" value="Unassembled WGS sequence"/>
</dbReference>
<evidence type="ECO:0000256" key="2">
    <source>
        <dbReference type="ARBA" id="ARBA00005684"/>
    </source>
</evidence>
<protein>
    <recommendedName>
        <fullName evidence="4 10">4-alpha-glucanotransferase</fullName>
        <ecNumber evidence="3 10">2.4.1.25</ecNumber>
    </recommendedName>
    <alternativeName>
        <fullName evidence="8 10">Amylomaltase</fullName>
    </alternativeName>
    <alternativeName>
        <fullName evidence="9 10">Disproportionating enzyme</fullName>
    </alternativeName>
</protein>
<keyword evidence="5 10" id="KW-0328">Glycosyltransferase</keyword>
<keyword evidence="6 10" id="KW-0808">Transferase</keyword>
<dbReference type="AlphaFoldDB" id="A0A2S5TDX1"/>
<dbReference type="OrthoDB" id="9763489at2"/>
<evidence type="ECO:0000256" key="9">
    <source>
        <dbReference type="ARBA" id="ARBA00031501"/>
    </source>
</evidence>
<dbReference type="GO" id="GO:0005975">
    <property type="term" value="P:carbohydrate metabolic process"/>
    <property type="evidence" value="ECO:0007669"/>
    <property type="project" value="InterPro"/>
</dbReference>
<comment type="catalytic activity">
    <reaction evidence="1 10">
        <text>Transfers a segment of a (1-&gt;4)-alpha-D-glucan to a new position in an acceptor, which may be glucose or a (1-&gt;4)-alpha-D-glucan.</text>
        <dbReference type="EC" id="2.4.1.25"/>
    </reaction>
</comment>
<dbReference type="EC" id="2.4.1.25" evidence="3 10"/>
<dbReference type="SUPFAM" id="SSF51445">
    <property type="entry name" value="(Trans)glycosidases"/>
    <property type="match status" value="1"/>
</dbReference>
<reference evidence="11 12" key="1">
    <citation type="submission" date="2018-02" db="EMBL/GenBank/DDBJ databases">
        <title>Genome sequencing of Solimonas sp. HR-BB.</title>
        <authorList>
            <person name="Lee Y."/>
            <person name="Jeon C.O."/>
        </authorList>
    </citation>
    <scope>NUCLEOTIDE SEQUENCE [LARGE SCALE GENOMIC DNA]</scope>
    <source>
        <strain evidence="11 12">HR-BB</strain>
    </source>
</reference>
<dbReference type="InterPro" id="IPR003385">
    <property type="entry name" value="Glyco_hydro_77"/>
</dbReference>
<evidence type="ECO:0000256" key="4">
    <source>
        <dbReference type="ARBA" id="ARBA00020295"/>
    </source>
</evidence>
<dbReference type="PANTHER" id="PTHR32438:SF5">
    <property type="entry name" value="4-ALPHA-GLUCANOTRANSFERASE DPE1, CHLOROPLASTIC_AMYLOPLASTIC"/>
    <property type="match status" value="1"/>
</dbReference>
<dbReference type="Gene3D" id="3.20.20.80">
    <property type="entry name" value="Glycosidases"/>
    <property type="match status" value="1"/>
</dbReference>
<evidence type="ECO:0000256" key="8">
    <source>
        <dbReference type="ARBA" id="ARBA00031423"/>
    </source>
</evidence>
<sequence length="695" mass="75589">MNLESLHELAELAGVAPHWQDWRGERRVVSPENLCRILGALGLPCGNAPALSTALAQLRGEQARARLPPLVTAASDSGFEGPAAELTPGRRLRLVLERGERLDLTPEDIGGGRARLRPVTQPGYHRLELADREILLAVAPGRAPGVADLATRSRIWGLAVQLYGLRRPGDGGIGDFSSLEAFVRQAAAAGADAVAVSPVHAQFSADLHRYGPYAPSSRLFYNVMHGDPAALLGAELMAGLAQKCGIAEGLAELEAAPLIDWPRAQRLRLQLLRAAWNLLRQRDAGSPDPLMDEWRRYRSTGGPALEAHARFETLHAAQFAQGRWHWRDWPAELRDPAGTAVAEFAARHQDEVSFHVFLQWLAERGLAGAQRSAREAGMSIGLIGDLAVGSDGGGSQAWMRQQDLLPGLTIGAPPDAISALGQGWGLAAFSPRALQARGYQAFLEMLRAALRHVGGLRIDHVLGLQRLWLIPDGGTAADGAYLSYPLADLMRLIILESWRSQALIVGEDLGTVPEGLRERMRQAGLLGMRVLWFERDHGYFVEPARWTPAAMATTSTHDLPTTRGWWLGRDIDAREAAGQGSRADAARERETREADRGMLWGAFEHAGIAAAARPAAEDAAAALEPALRFVARTPCELAMIPLEDIAGLAEQPNLPGTVDEHPNWRRRLPEPAEHLLRQPEAMRRLAILRDERGPA</sequence>
<dbReference type="RefSeq" id="WP_104231215.1">
    <property type="nucleotide sequence ID" value="NZ_PSNW01000008.1"/>
</dbReference>
<dbReference type="NCBIfam" id="TIGR00217">
    <property type="entry name" value="malQ"/>
    <property type="match status" value="1"/>
</dbReference>
<dbReference type="Pfam" id="PF02446">
    <property type="entry name" value="Glyco_hydro_77"/>
    <property type="match status" value="1"/>
</dbReference>
<dbReference type="PANTHER" id="PTHR32438">
    <property type="entry name" value="4-ALPHA-GLUCANOTRANSFERASE DPE1, CHLOROPLASTIC/AMYLOPLASTIC"/>
    <property type="match status" value="1"/>
</dbReference>
<evidence type="ECO:0000256" key="3">
    <source>
        <dbReference type="ARBA" id="ARBA00012560"/>
    </source>
</evidence>
<keyword evidence="12" id="KW-1185">Reference proteome</keyword>
<evidence type="ECO:0000256" key="6">
    <source>
        <dbReference type="ARBA" id="ARBA00022679"/>
    </source>
</evidence>
<evidence type="ECO:0000256" key="7">
    <source>
        <dbReference type="ARBA" id="ARBA00023277"/>
    </source>
</evidence>
<keyword evidence="7 10" id="KW-0119">Carbohydrate metabolism</keyword>
<dbReference type="GO" id="GO:0004134">
    <property type="term" value="F:4-alpha-glucanotransferase activity"/>
    <property type="evidence" value="ECO:0007669"/>
    <property type="project" value="UniProtKB-EC"/>
</dbReference>
<evidence type="ECO:0000313" key="12">
    <source>
        <dbReference type="Proteomes" id="UP000238220"/>
    </source>
</evidence>
<dbReference type="EMBL" id="PSNW01000008">
    <property type="protein sequence ID" value="PPE73176.1"/>
    <property type="molecule type" value="Genomic_DNA"/>
</dbReference>
<name>A0A2S5TDX1_9GAMM</name>
<dbReference type="InterPro" id="IPR017853">
    <property type="entry name" value="GH"/>
</dbReference>
<comment type="caution">
    <text evidence="11">The sequence shown here is derived from an EMBL/GenBank/DDBJ whole genome shotgun (WGS) entry which is preliminary data.</text>
</comment>
<accession>A0A2S5TDX1</accession>
<organism evidence="11 12">
    <name type="scientific">Solimonas fluminis</name>
    <dbReference type="NCBI Taxonomy" id="2086571"/>
    <lineage>
        <taxon>Bacteria</taxon>
        <taxon>Pseudomonadati</taxon>
        <taxon>Pseudomonadota</taxon>
        <taxon>Gammaproteobacteria</taxon>
        <taxon>Nevskiales</taxon>
        <taxon>Nevskiaceae</taxon>
        <taxon>Solimonas</taxon>
    </lineage>
</organism>
<evidence type="ECO:0000256" key="10">
    <source>
        <dbReference type="RuleBase" id="RU361207"/>
    </source>
</evidence>
<evidence type="ECO:0000313" key="11">
    <source>
        <dbReference type="EMBL" id="PPE73176.1"/>
    </source>
</evidence>
<proteinExistence type="inferred from homology"/>
<evidence type="ECO:0000256" key="1">
    <source>
        <dbReference type="ARBA" id="ARBA00000439"/>
    </source>
</evidence>